<keyword evidence="2" id="KW-0808">Transferase</keyword>
<proteinExistence type="predicted"/>
<reference evidence="9" key="1">
    <citation type="submission" date="2022-11" db="UniProtKB">
        <authorList>
            <consortium name="WormBaseParasite"/>
        </authorList>
    </citation>
    <scope>IDENTIFICATION</scope>
</reference>
<dbReference type="AlphaFoldDB" id="A0A915BBJ0"/>
<evidence type="ECO:0000313" key="8">
    <source>
        <dbReference type="Proteomes" id="UP000887569"/>
    </source>
</evidence>
<dbReference type="WBParaSite" id="PgR033_g028_t05">
    <property type="protein sequence ID" value="PgR033_g028_t05"/>
    <property type="gene ID" value="PgR033_g028"/>
</dbReference>
<evidence type="ECO:0000256" key="3">
    <source>
        <dbReference type="ARBA" id="ARBA00022694"/>
    </source>
</evidence>
<dbReference type="SUPFAM" id="SSF53067">
    <property type="entry name" value="Actin-like ATPase domain"/>
    <property type="match status" value="1"/>
</dbReference>
<evidence type="ECO:0000259" key="7">
    <source>
        <dbReference type="Pfam" id="PF00814"/>
    </source>
</evidence>
<evidence type="ECO:0000313" key="9">
    <source>
        <dbReference type="WBParaSite" id="PgR033_g028_t05"/>
    </source>
</evidence>
<evidence type="ECO:0000256" key="2">
    <source>
        <dbReference type="ARBA" id="ARBA00022679"/>
    </source>
</evidence>
<organism evidence="8 9">
    <name type="scientific">Parascaris univalens</name>
    <name type="common">Nematode worm</name>
    <dbReference type="NCBI Taxonomy" id="6257"/>
    <lineage>
        <taxon>Eukaryota</taxon>
        <taxon>Metazoa</taxon>
        <taxon>Ecdysozoa</taxon>
        <taxon>Nematoda</taxon>
        <taxon>Chromadorea</taxon>
        <taxon>Rhabditida</taxon>
        <taxon>Spirurina</taxon>
        <taxon>Ascaridomorpha</taxon>
        <taxon>Ascaridoidea</taxon>
        <taxon>Ascarididae</taxon>
        <taxon>Parascaris</taxon>
    </lineage>
</organism>
<dbReference type="InterPro" id="IPR000905">
    <property type="entry name" value="Gcp-like_dom"/>
</dbReference>
<dbReference type="EC" id="2.3.1.234" evidence="1"/>
<evidence type="ECO:0000256" key="6">
    <source>
        <dbReference type="ARBA" id="ARBA00048117"/>
    </source>
</evidence>
<dbReference type="PANTHER" id="PTHR11735:SF6">
    <property type="entry name" value="TRNA N6-ADENOSINE THREONYLCARBAMOYLTRANSFERASE, MITOCHONDRIAL"/>
    <property type="match status" value="1"/>
</dbReference>
<protein>
    <recommendedName>
        <fullName evidence="1">N(6)-L-threonylcarbamoyladenine synthase</fullName>
        <ecNumber evidence="1">2.3.1.234</ecNumber>
    </recommendedName>
</protein>
<evidence type="ECO:0000256" key="5">
    <source>
        <dbReference type="ARBA" id="ARBA00023315"/>
    </source>
</evidence>
<dbReference type="GO" id="GO:0008033">
    <property type="term" value="P:tRNA processing"/>
    <property type="evidence" value="ECO:0007669"/>
    <property type="project" value="UniProtKB-KW"/>
</dbReference>
<keyword evidence="4" id="KW-0479">Metal-binding</keyword>
<comment type="catalytic activity">
    <reaction evidence="6">
        <text>L-threonylcarbamoyladenylate + adenosine(37) in tRNA = N(6)-L-threonylcarbamoyladenosine(37) in tRNA + AMP + H(+)</text>
        <dbReference type="Rhea" id="RHEA:37059"/>
        <dbReference type="Rhea" id="RHEA-COMP:10162"/>
        <dbReference type="Rhea" id="RHEA-COMP:10163"/>
        <dbReference type="ChEBI" id="CHEBI:15378"/>
        <dbReference type="ChEBI" id="CHEBI:73682"/>
        <dbReference type="ChEBI" id="CHEBI:74411"/>
        <dbReference type="ChEBI" id="CHEBI:74418"/>
        <dbReference type="ChEBI" id="CHEBI:456215"/>
        <dbReference type="EC" id="2.3.1.234"/>
    </reaction>
</comment>
<dbReference type="InterPro" id="IPR043129">
    <property type="entry name" value="ATPase_NBD"/>
</dbReference>
<dbReference type="NCBIfam" id="TIGR00329">
    <property type="entry name" value="gcp_kae1"/>
    <property type="match status" value="1"/>
</dbReference>
<evidence type="ECO:0000256" key="1">
    <source>
        <dbReference type="ARBA" id="ARBA00012156"/>
    </source>
</evidence>
<dbReference type="Gene3D" id="3.30.420.40">
    <property type="match status" value="2"/>
</dbReference>
<accession>A0A915BBJ0</accession>
<keyword evidence="5" id="KW-0012">Acyltransferase</keyword>
<dbReference type="GO" id="GO:0005739">
    <property type="term" value="C:mitochondrion"/>
    <property type="evidence" value="ECO:0007669"/>
    <property type="project" value="TreeGrafter"/>
</dbReference>
<dbReference type="Pfam" id="PF00814">
    <property type="entry name" value="TsaD"/>
    <property type="match status" value="1"/>
</dbReference>
<dbReference type="PANTHER" id="PTHR11735">
    <property type="entry name" value="TRNA N6-ADENOSINE THREONYLCARBAMOYLTRANSFERASE"/>
    <property type="match status" value="1"/>
</dbReference>
<sequence>MLTMTSCLRLLLMRYSKNDGIRMLRDSPTNRVTRNLTVMGIETSCDDTAVCILSGDRRVLSSRRYANREVQNRLGGICPSLAAEQHRSYIDRFVNECLKESGRRLSDLDAVAVTTRPGLVIALKVGISKALSLAREGHIQFVNVHHMQAHATVASLLYPQLHYPYVCVLISGGHALIAVAYGPADFDILASSLSGSPGECLDKLARALPPSAFQFGYSHLGAALEQLASKCSSNGHLRYKIAMPGTKSPNFNFTTIKNSYLTLLRKISPDALHVEDFCASVQHSVAAHLANKLHHCLEYIQQSDMMPSERRNIVISGGVASNAYILSALQKVGGAYGYSVLAPPARLCCDNAEMVAWNGIELIRTRSAIPFSTRIVPVLGIDLLFILCSCALVAF</sequence>
<keyword evidence="8" id="KW-1185">Reference proteome</keyword>
<dbReference type="PRINTS" id="PR00789">
    <property type="entry name" value="OSIALOPTASE"/>
</dbReference>
<dbReference type="GO" id="GO:0061711">
    <property type="term" value="F:tRNA N(6)-L-threonylcarbamoyladenine synthase activity"/>
    <property type="evidence" value="ECO:0007669"/>
    <property type="project" value="UniProtKB-EC"/>
</dbReference>
<name>A0A915BBJ0_PARUN</name>
<keyword evidence="3" id="KW-0819">tRNA processing</keyword>
<feature type="domain" description="Gcp-like" evidence="7">
    <location>
        <begin position="59"/>
        <end position="357"/>
    </location>
</feature>
<dbReference type="GO" id="GO:0046872">
    <property type="term" value="F:metal ion binding"/>
    <property type="evidence" value="ECO:0007669"/>
    <property type="project" value="UniProtKB-KW"/>
</dbReference>
<dbReference type="CDD" id="cd24134">
    <property type="entry name" value="ASKHA_NBD_OSGEPL1_QRI7_euk"/>
    <property type="match status" value="1"/>
</dbReference>
<dbReference type="Proteomes" id="UP000887569">
    <property type="component" value="Unplaced"/>
</dbReference>
<evidence type="ECO:0000256" key="4">
    <source>
        <dbReference type="ARBA" id="ARBA00022723"/>
    </source>
</evidence>
<dbReference type="InterPro" id="IPR017861">
    <property type="entry name" value="KAE1/TsaD"/>
</dbReference>